<keyword evidence="1" id="KW-0812">Transmembrane</keyword>
<dbReference type="Proteomes" id="UP001355207">
    <property type="component" value="Chromosome 6"/>
</dbReference>
<reference evidence="2 3" key="1">
    <citation type="submission" date="2024-01" db="EMBL/GenBank/DDBJ databases">
        <title>Comparative genomics of Cryptococcus and Kwoniella reveals pathogenesis evolution and contrasting modes of karyotype evolution via chromosome fusion or intercentromeric recombination.</title>
        <authorList>
            <person name="Coelho M.A."/>
            <person name="David-Palma M."/>
            <person name="Shea T."/>
            <person name="Bowers K."/>
            <person name="McGinley-Smith S."/>
            <person name="Mohammad A.W."/>
            <person name="Gnirke A."/>
            <person name="Yurkov A.M."/>
            <person name="Nowrousian M."/>
            <person name="Sun S."/>
            <person name="Cuomo C.A."/>
            <person name="Heitman J."/>
        </authorList>
    </citation>
    <scope>NUCLEOTIDE SEQUENCE [LARGE SCALE GENOMIC DNA]</scope>
    <source>
        <strain evidence="2 3">CBS 6074</strain>
    </source>
</reference>
<evidence type="ECO:0000313" key="2">
    <source>
        <dbReference type="EMBL" id="WWC89658.1"/>
    </source>
</evidence>
<feature type="transmembrane region" description="Helical" evidence="1">
    <location>
        <begin position="261"/>
        <end position="284"/>
    </location>
</feature>
<organism evidence="2 3">
    <name type="scientific">Kwoniella dendrophila CBS 6074</name>
    <dbReference type="NCBI Taxonomy" id="1295534"/>
    <lineage>
        <taxon>Eukaryota</taxon>
        <taxon>Fungi</taxon>
        <taxon>Dikarya</taxon>
        <taxon>Basidiomycota</taxon>
        <taxon>Agaricomycotina</taxon>
        <taxon>Tremellomycetes</taxon>
        <taxon>Tremellales</taxon>
        <taxon>Cryptococcaceae</taxon>
        <taxon>Kwoniella</taxon>
    </lineage>
</organism>
<keyword evidence="1" id="KW-0472">Membrane</keyword>
<name>A0AAX4JXR3_9TREE</name>
<evidence type="ECO:0000256" key="1">
    <source>
        <dbReference type="SAM" id="Phobius"/>
    </source>
</evidence>
<dbReference type="AlphaFoldDB" id="A0AAX4JXR3"/>
<protein>
    <submittedName>
        <fullName evidence="2">Uncharacterized protein</fullName>
    </submittedName>
</protein>
<evidence type="ECO:0000313" key="3">
    <source>
        <dbReference type="Proteomes" id="UP001355207"/>
    </source>
</evidence>
<gene>
    <name evidence="2" type="ORF">L201_004583</name>
</gene>
<feature type="transmembrane region" description="Helical" evidence="1">
    <location>
        <begin position="220"/>
        <end position="241"/>
    </location>
</feature>
<keyword evidence="1" id="KW-1133">Transmembrane helix</keyword>
<feature type="transmembrane region" description="Helical" evidence="1">
    <location>
        <begin position="77"/>
        <end position="98"/>
    </location>
</feature>
<dbReference type="GeneID" id="91095253"/>
<accession>A0AAX4JXR3</accession>
<dbReference type="RefSeq" id="XP_066076421.1">
    <property type="nucleotide sequence ID" value="XM_066220324.1"/>
</dbReference>
<feature type="transmembrane region" description="Helical" evidence="1">
    <location>
        <begin position="330"/>
        <end position="352"/>
    </location>
</feature>
<feature type="transmembrane region" description="Helical" evidence="1">
    <location>
        <begin position="190"/>
        <end position="208"/>
    </location>
</feature>
<proteinExistence type="predicted"/>
<feature type="transmembrane region" description="Helical" evidence="1">
    <location>
        <begin position="358"/>
        <end position="378"/>
    </location>
</feature>
<dbReference type="EMBL" id="CP144103">
    <property type="protein sequence ID" value="WWC89658.1"/>
    <property type="molecule type" value="Genomic_DNA"/>
</dbReference>
<keyword evidence="3" id="KW-1185">Reference proteome</keyword>
<sequence length="424" mass="47062">MEGRPMISLHPIWVQLATIPAVAIASYKALNVWRAVSALPLNPHSSSQGANQSNPSAFSECARKWRSLTATKKAKKVAAFCIVFTISIGLNMFVVFGLPRISSQSVLDGIWCTPMLLLFTSSIRYTSDIAIPTPRSVRYHQSKPEGPTMIAFNFEGEKKTILKIEIFRQLVSLVTAMGIFYSTYLGYTYFHPLLGAAYIISCISTVRLPKMSIRRIIQVMSAYLAVTPVLSIVIGVVTSHFTGDDDKKEDNSDKNDDFTIASDWILSLMFIMANVFGAMIPSIITAMTLRFEYSLVNEPTQRSTELSTEAPIQIPNEYPSFPKPIFISSLLSLLLSQVVIEGITYIFPYMVWLSITPITIFITVPIVFGGTALGAAWCGKFNQWWRYTEVWIPAKKATAASNDNTKDLDEAEVALLSSEEKSNA</sequence>